<dbReference type="RefSeq" id="WP_307530758.1">
    <property type="nucleotide sequence ID" value="NZ_JAUSZI010000002.1"/>
</dbReference>
<reference evidence="1 2" key="1">
    <citation type="submission" date="2023-07" db="EMBL/GenBank/DDBJ databases">
        <title>Comparative genomics of wheat-associated soil bacteria to identify genetic determinants of phenazine resistance.</title>
        <authorList>
            <person name="Mouncey N."/>
        </authorList>
    </citation>
    <scope>NUCLEOTIDE SEQUENCE [LARGE SCALE GENOMIC DNA]</scope>
    <source>
        <strain evidence="1 2">V2I4</strain>
    </source>
</reference>
<dbReference type="SUPFAM" id="SSF55874">
    <property type="entry name" value="ATPase domain of HSP90 chaperone/DNA topoisomerase II/histidine kinase"/>
    <property type="match status" value="1"/>
</dbReference>
<dbReference type="Gene3D" id="3.30.565.10">
    <property type="entry name" value="Histidine kinase-like ATPase, C-terminal domain"/>
    <property type="match status" value="1"/>
</dbReference>
<comment type="caution">
    <text evidence="1">The sequence shown here is derived from an EMBL/GenBank/DDBJ whole genome shotgun (WGS) entry which is preliminary data.</text>
</comment>
<protein>
    <submittedName>
        <fullName evidence="1">Anti-sigma regulatory factor (Ser/Thr protein kinase)</fullName>
    </submittedName>
</protein>
<evidence type="ECO:0000313" key="2">
    <source>
        <dbReference type="Proteomes" id="UP001230328"/>
    </source>
</evidence>
<dbReference type="PANTHER" id="PTHR35526">
    <property type="entry name" value="ANTI-SIGMA-F FACTOR RSBW-RELATED"/>
    <property type="match status" value="1"/>
</dbReference>
<dbReference type="PANTHER" id="PTHR35526:SF3">
    <property type="entry name" value="ANTI-SIGMA-F FACTOR RSBW"/>
    <property type="match status" value="1"/>
</dbReference>
<dbReference type="Proteomes" id="UP001230328">
    <property type="component" value="Unassembled WGS sequence"/>
</dbReference>
<name>A0ABU0TCQ4_9ACTN</name>
<organism evidence="1 2">
    <name type="scientific">Streptomyces umbrinus</name>
    <dbReference type="NCBI Taxonomy" id="67370"/>
    <lineage>
        <taxon>Bacteria</taxon>
        <taxon>Bacillati</taxon>
        <taxon>Actinomycetota</taxon>
        <taxon>Actinomycetes</taxon>
        <taxon>Kitasatosporales</taxon>
        <taxon>Streptomycetaceae</taxon>
        <taxon>Streptomyces</taxon>
        <taxon>Streptomyces phaeochromogenes group</taxon>
    </lineage>
</organism>
<gene>
    <name evidence="1" type="ORF">QF035_011055</name>
</gene>
<dbReference type="InterPro" id="IPR036890">
    <property type="entry name" value="HATPase_C_sf"/>
</dbReference>
<proteinExistence type="predicted"/>
<dbReference type="InterPro" id="IPR050267">
    <property type="entry name" value="Anti-sigma-factor_SerPK"/>
</dbReference>
<dbReference type="CDD" id="cd16936">
    <property type="entry name" value="HATPase_RsbW-like"/>
    <property type="match status" value="1"/>
</dbReference>
<evidence type="ECO:0000313" key="1">
    <source>
        <dbReference type="EMBL" id="MDQ1033473.1"/>
    </source>
</evidence>
<dbReference type="EMBL" id="JAUSZI010000002">
    <property type="protein sequence ID" value="MDQ1033473.1"/>
    <property type="molecule type" value="Genomic_DNA"/>
</dbReference>
<sequence>MESAAAPAPVSDDDSNAPSFLRVERPQEWSSRFSVRSEAVRLARLHARTRFAMMAWPGDQENATQVVVELMKNAIEHVGPQHPEGQLALDLIVTEDETLLIAVTDPSPAFPDFLTAITAQKSTGLANIRELGGETTWRPSDDGDTKTVQVRIRYPSPAANFH</sequence>
<keyword evidence="2" id="KW-1185">Reference proteome</keyword>
<accession>A0ABU0TCQ4</accession>